<dbReference type="GO" id="GO:0004497">
    <property type="term" value="F:monooxygenase activity"/>
    <property type="evidence" value="ECO:0007669"/>
    <property type="project" value="UniProtKB-KW"/>
</dbReference>
<dbReference type="EMBL" id="SDOX01000177">
    <property type="protein sequence ID" value="TFJ80198.1"/>
    <property type="molecule type" value="Genomic_DNA"/>
</dbReference>
<comment type="similarity">
    <text evidence="1 8">Belongs to the cytochrome P450 family.</text>
</comment>
<name>A0A4D9CU44_9STRA</name>
<keyword evidence="2 7" id="KW-0349">Heme</keyword>
<keyword evidence="11" id="KW-1185">Reference proteome</keyword>
<evidence type="ECO:0008006" key="12">
    <source>
        <dbReference type="Google" id="ProtNLM"/>
    </source>
</evidence>
<evidence type="ECO:0000256" key="8">
    <source>
        <dbReference type="RuleBase" id="RU000461"/>
    </source>
</evidence>
<keyword evidence="5 7" id="KW-0408">Iron</keyword>
<evidence type="ECO:0000256" key="7">
    <source>
        <dbReference type="PIRSR" id="PIRSR602403-1"/>
    </source>
</evidence>
<feature type="region of interest" description="Disordered" evidence="9">
    <location>
        <begin position="610"/>
        <end position="635"/>
    </location>
</feature>
<proteinExistence type="inferred from homology"/>
<feature type="region of interest" description="Disordered" evidence="9">
    <location>
        <begin position="63"/>
        <end position="86"/>
    </location>
</feature>
<dbReference type="Gene3D" id="1.10.630.10">
    <property type="entry name" value="Cytochrome P450"/>
    <property type="match status" value="2"/>
</dbReference>
<feature type="compositionally biased region" description="Gly residues" evidence="9">
    <location>
        <begin position="172"/>
        <end position="182"/>
    </location>
</feature>
<dbReference type="GO" id="GO:0016705">
    <property type="term" value="F:oxidoreductase activity, acting on paired donors, with incorporation or reduction of molecular oxygen"/>
    <property type="evidence" value="ECO:0007669"/>
    <property type="project" value="InterPro"/>
</dbReference>
<dbReference type="PRINTS" id="PR00465">
    <property type="entry name" value="EP450IV"/>
</dbReference>
<keyword evidence="3 7" id="KW-0479">Metal-binding</keyword>
<comment type="cofactor">
    <cofactor evidence="7">
        <name>heme</name>
        <dbReference type="ChEBI" id="CHEBI:30413"/>
    </cofactor>
</comment>
<sequence>MPLLFPPERPRPPSSPSPSFPSHVLRRNRQRLRDRTGRASTFMLLLSLLSAPCIAAFSPRVTSFPPPASSSSALSPRRLTPPPSARRFPSFLPPALPSLFPLFSALPDTAAANRAPIKQQQRRAAAAAAGEEAARAVAKTAEDPWDAGTCPSDSGGGAGPQPFPHGLLASGAVGGGREGGRAPGGSGVGWFDSCKIFLSNAYQLVTGSKGLDGAPVADVGKYNVYKLMFGPRSFMVVSDPVMVKHVLKTHAYKYDKGVLAEILEPIMGKGLIPADQITWKSRRRAIVPGFHSKWLNRMVRLFSECAQVLVDKLDEEEARASVVDMETLFCSVSLDIIGKAVFNYDFGWVGRHRGREGAAEEGTEGGTEGGKEGGKEEGKEGGKSRGSVDRFPKGFTRCFPPSPPHALSSVTSESPVIKSVYSTLREAEHRSMSFVPYWKLPFADKLLKDQVEFKANMKLLNTVLNKLIAQAVASAEKADVEELTYGRDYEATEDASLLRSETLWEAPDEYRPDRWLRPTQNPGVKGWGGYEPSHMSGLYPNEVATDFSFLPFGGGARKCIGDQFAIMETAVIMAMLLRRFDFTLHGTVEEVGMRTGATIHTEGGLRMTVSRRQPDRHSQESTSLHPALATRLSPGSATAASTVGLGLEAGEKVLRKQSEGGCPVAH</sequence>
<evidence type="ECO:0000256" key="3">
    <source>
        <dbReference type="ARBA" id="ARBA00022723"/>
    </source>
</evidence>
<dbReference type="InterPro" id="IPR002403">
    <property type="entry name" value="Cyt_P450_E_grp-IV"/>
</dbReference>
<accession>A0A4D9CU44</accession>
<feature type="compositionally biased region" description="Pro residues" evidence="9">
    <location>
        <begin position="1"/>
        <end position="19"/>
    </location>
</feature>
<dbReference type="PROSITE" id="PS00086">
    <property type="entry name" value="CYTOCHROME_P450"/>
    <property type="match status" value="1"/>
</dbReference>
<dbReference type="InterPro" id="IPR017972">
    <property type="entry name" value="Cyt_P450_CS"/>
</dbReference>
<dbReference type="InterPro" id="IPR036396">
    <property type="entry name" value="Cyt_P450_sf"/>
</dbReference>
<feature type="compositionally biased region" description="Low complexity" evidence="9">
    <location>
        <begin position="69"/>
        <end position="78"/>
    </location>
</feature>
<dbReference type="SUPFAM" id="SSF48264">
    <property type="entry name" value="Cytochrome P450"/>
    <property type="match status" value="1"/>
</dbReference>
<dbReference type="InterPro" id="IPR001128">
    <property type="entry name" value="Cyt_P450"/>
</dbReference>
<feature type="binding site" description="axial binding residue" evidence="7">
    <location>
        <position position="559"/>
    </location>
    <ligand>
        <name>heme</name>
        <dbReference type="ChEBI" id="CHEBI:30413"/>
    </ligand>
    <ligandPart>
        <name>Fe</name>
        <dbReference type="ChEBI" id="CHEBI:18248"/>
    </ligandPart>
</feature>
<feature type="region of interest" description="Disordered" evidence="9">
    <location>
        <begin position="135"/>
        <end position="182"/>
    </location>
</feature>
<evidence type="ECO:0000256" key="5">
    <source>
        <dbReference type="ARBA" id="ARBA00023004"/>
    </source>
</evidence>
<reference evidence="10 11" key="1">
    <citation type="submission" date="2019-01" db="EMBL/GenBank/DDBJ databases">
        <title>Nuclear Genome Assembly of the Microalgal Biofuel strain Nannochloropsis salina CCMP1776.</title>
        <authorList>
            <person name="Hovde B."/>
        </authorList>
    </citation>
    <scope>NUCLEOTIDE SEQUENCE [LARGE SCALE GENOMIC DNA]</scope>
    <source>
        <strain evidence="10 11">CCMP1776</strain>
    </source>
</reference>
<comment type="caution">
    <text evidence="10">The sequence shown here is derived from an EMBL/GenBank/DDBJ whole genome shotgun (WGS) entry which is preliminary data.</text>
</comment>
<dbReference type="PANTHER" id="PTHR24291">
    <property type="entry name" value="CYTOCHROME P450 FAMILY 4"/>
    <property type="match status" value="1"/>
</dbReference>
<dbReference type="OrthoDB" id="2843at2759"/>
<gene>
    <name evidence="10" type="ORF">NSK_008464</name>
</gene>
<dbReference type="Pfam" id="PF00067">
    <property type="entry name" value="p450"/>
    <property type="match status" value="2"/>
</dbReference>
<evidence type="ECO:0000256" key="1">
    <source>
        <dbReference type="ARBA" id="ARBA00010617"/>
    </source>
</evidence>
<evidence type="ECO:0000313" key="11">
    <source>
        <dbReference type="Proteomes" id="UP000355283"/>
    </source>
</evidence>
<evidence type="ECO:0000256" key="2">
    <source>
        <dbReference type="ARBA" id="ARBA00022617"/>
    </source>
</evidence>
<dbReference type="GO" id="GO:0020037">
    <property type="term" value="F:heme binding"/>
    <property type="evidence" value="ECO:0007669"/>
    <property type="project" value="InterPro"/>
</dbReference>
<dbReference type="Proteomes" id="UP000355283">
    <property type="component" value="Unassembled WGS sequence"/>
</dbReference>
<protein>
    <recommendedName>
        <fullName evidence="12">Cytochrome P450</fullName>
    </recommendedName>
</protein>
<dbReference type="AlphaFoldDB" id="A0A4D9CU44"/>
<feature type="region of interest" description="Disordered" evidence="9">
    <location>
        <begin position="1"/>
        <end position="26"/>
    </location>
</feature>
<dbReference type="PANTHER" id="PTHR24291:SF50">
    <property type="entry name" value="BIFUNCTIONAL ALBAFLAVENONE MONOOXYGENASE_TERPENE SYNTHASE"/>
    <property type="match status" value="1"/>
</dbReference>
<organism evidence="10 11">
    <name type="scientific">Nannochloropsis salina CCMP1776</name>
    <dbReference type="NCBI Taxonomy" id="1027361"/>
    <lineage>
        <taxon>Eukaryota</taxon>
        <taxon>Sar</taxon>
        <taxon>Stramenopiles</taxon>
        <taxon>Ochrophyta</taxon>
        <taxon>Eustigmatophyceae</taxon>
        <taxon>Eustigmatales</taxon>
        <taxon>Monodopsidaceae</taxon>
        <taxon>Microchloropsis</taxon>
        <taxon>Microchloropsis salina</taxon>
    </lineage>
</organism>
<dbReference type="InterPro" id="IPR050196">
    <property type="entry name" value="Cytochrome_P450_Monoox"/>
</dbReference>
<feature type="compositionally biased region" description="Basic and acidic residues" evidence="9">
    <location>
        <begin position="369"/>
        <end position="392"/>
    </location>
</feature>
<evidence type="ECO:0000256" key="4">
    <source>
        <dbReference type="ARBA" id="ARBA00023002"/>
    </source>
</evidence>
<evidence type="ECO:0000313" key="10">
    <source>
        <dbReference type="EMBL" id="TFJ80198.1"/>
    </source>
</evidence>
<evidence type="ECO:0000256" key="6">
    <source>
        <dbReference type="ARBA" id="ARBA00023033"/>
    </source>
</evidence>
<keyword evidence="4 8" id="KW-0560">Oxidoreductase</keyword>
<dbReference type="GO" id="GO:0005506">
    <property type="term" value="F:iron ion binding"/>
    <property type="evidence" value="ECO:0007669"/>
    <property type="project" value="InterPro"/>
</dbReference>
<keyword evidence="6 8" id="KW-0503">Monooxygenase</keyword>
<feature type="region of interest" description="Disordered" evidence="9">
    <location>
        <begin position="355"/>
        <end position="392"/>
    </location>
</feature>
<evidence type="ECO:0000256" key="9">
    <source>
        <dbReference type="SAM" id="MobiDB-lite"/>
    </source>
</evidence>